<dbReference type="OrthoDB" id="9803233at2"/>
<reference evidence="4 5" key="1">
    <citation type="submission" date="2015-12" db="EMBL/GenBank/DDBJ databases">
        <authorList>
            <person name="Shamseldin A."/>
            <person name="Moawad H."/>
            <person name="Abd El-Rahim W.M."/>
            <person name="Sadowsky M.J."/>
        </authorList>
    </citation>
    <scope>NUCLEOTIDE SEQUENCE [LARGE SCALE GENOMIC DNA]</scope>
    <source>
        <strain evidence="4 5">ZGT118</strain>
    </source>
</reference>
<dbReference type="GO" id="GO:0016747">
    <property type="term" value="F:acyltransferase activity, transferring groups other than amino-acyl groups"/>
    <property type="evidence" value="ECO:0007669"/>
    <property type="project" value="InterPro"/>
</dbReference>
<evidence type="ECO:0000313" key="5">
    <source>
        <dbReference type="Proteomes" id="UP000053791"/>
    </source>
</evidence>
<dbReference type="EMBL" id="LQBQ01000036">
    <property type="protein sequence ID" value="KUJ76223.1"/>
    <property type="molecule type" value="Genomic_DNA"/>
</dbReference>
<evidence type="ECO:0000259" key="3">
    <source>
        <dbReference type="PROSITE" id="PS51186"/>
    </source>
</evidence>
<sequence length="158" mass="16903">MIEIREADPASDDLRPILQAHLAHSAQAGPAESNHTMDADALREPGVRFWALYDDGVPLGCGALKALPDGTAEVKSVHVLAAARGRGLARVMMDHLAEQARESGASALVLETGAAHLAEYDAARKLYEALGYSYCDPIYGYAEDPNSAFMRLALEPGR</sequence>
<name>A0A0X3TKD7_9RHOB</name>
<accession>A0A0X3TKD7</accession>
<dbReference type="Gene3D" id="3.40.630.30">
    <property type="match status" value="1"/>
</dbReference>
<keyword evidence="2" id="KW-0012">Acyltransferase</keyword>
<evidence type="ECO:0000256" key="1">
    <source>
        <dbReference type="ARBA" id="ARBA00022679"/>
    </source>
</evidence>
<evidence type="ECO:0000313" key="4">
    <source>
        <dbReference type="EMBL" id="KUJ76223.1"/>
    </source>
</evidence>
<keyword evidence="5" id="KW-1185">Reference proteome</keyword>
<dbReference type="RefSeq" id="WP_068349032.1">
    <property type="nucleotide sequence ID" value="NZ_LQBQ01000036.1"/>
</dbReference>
<proteinExistence type="predicted"/>
<feature type="domain" description="N-acetyltransferase" evidence="3">
    <location>
        <begin position="2"/>
        <end position="155"/>
    </location>
</feature>
<dbReference type="CDD" id="cd04301">
    <property type="entry name" value="NAT_SF"/>
    <property type="match status" value="1"/>
</dbReference>
<dbReference type="AlphaFoldDB" id="A0A0X3TKD7"/>
<dbReference type="InterPro" id="IPR050832">
    <property type="entry name" value="Bact_Acetyltransf"/>
</dbReference>
<dbReference type="Pfam" id="PF00583">
    <property type="entry name" value="Acetyltransf_1"/>
    <property type="match status" value="1"/>
</dbReference>
<dbReference type="SUPFAM" id="SSF55729">
    <property type="entry name" value="Acyl-CoA N-acyltransferases (Nat)"/>
    <property type="match status" value="1"/>
</dbReference>
<keyword evidence="1 4" id="KW-0808">Transferase</keyword>
<comment type="caution">
    <text evidence="4">The sequence shown here is derived from an EMBL/GenBank/DDBJ whole genome shotgun (WGS) entry which is preliminary data.</text>
</comment>
<dbReference type="PANTHER" id="PTHR43877:SF5">
    <property type="entry name" value="BLL8307 PROTEIN"/>
    <property type="match status" value="1"/>
</dbReference>
<organism evidence="4 5">
    <name type="scientific">Ruegeria marisrubri</name>
    <dbReference type="NCBI Taxonomy" id="1685379"/>
    <lineage>
        <taxon>Bacteria</taxon>
        <taxon>Pseudomonadati</taxon>
        <taxon>Pseudomonadota</taxon>
        <taxon>Alphaproteobacteria</taxon>
        <taxon>Rhodobacterales</taxon>
        <taxon>Roseobacteraceae</taxon>
        <taxon>Ruegeria</taxon>
    </lineage>
</organism>
<dbReference type="InterPro" id="IPR016181">
    <property type="entry name" value="Acyl_CoA_acyltransferase"/>
</dbReference>
<dbReference type="Proteomes" id="UP000053791">
    <property type="component" value="Unassembled WGS sequence"/>
</dbReference>
<protein>
    <submittedName>
        <fullName evidence="4">Acetyltransferase</fullName>
    </submittedName>
</protein>
<evidence type="ECO:0000256" key="2">
    <source>
        <dbReference type="ARBA" id="ARBA00023315"/>
    </source>
</evidence>
<dbReference type="PROSITE" id="PS51186">
    <property type="entry name" value="GNAT"/>
    <property type="match status" value="1"/>
</dbReference>
<dbReference type="STRING" id="1685379.AVO45_12990"/>
<dbReference type="PANTHER" id="PTHR43877">
    <property type="entry name" value="AMINOALKYLPHOSPHONATE N-ACETYLTRANSFERASE-RELATED-RELATED"/>
    <property type="match status" value="1"/>
</dbReference>
<dbReference type="InterPro" id="IPR000182">
    <property type="entry name" value="GNAT_dom"/>
</dbReference>
<gene>
    <name evidence="4" type="ORF">AVO45_12990</name>
</gene>